<dbReference type="Pfam" id="PF01137">
    <property type="entry name" value="RTC"/>
    <property type="match status" value="1"/>
</dbReference>
<comment type="caution">
    <text evidence="5">The sequence shown here is derived from an EMBL/GenBank/DDBJ whole genome shotgun (WGS) entry which is preliminary data.</text>
</comment>
<dbReference type="GO" id="GO:0005730">
    <property type="term" value="C:nucleolus"/>
    <property type="evidence" value="ECO:0007669"/>
    <property type="project" value="TreeGrafter"/>
</dbReference>
<keyword evidence="2" id="KW-1133">Transmembrane helix</keyword>
<dbReference type="PANTHER" id="PTHR11096">
    <property type="entry name" value="RNA 3' TERMINAL PHOSPHATE CYCLASE"/>
    <property type="match status" value="1"/>
</dbReference>
<evidence type="ECO:0000256" key="2">
    <source>
        <dbReference type="SAM" id="Phobius"/>
    </source>
</evidence>
<reference evidence="5 6" key="1">
    <citation type="journal article" date="2022" name="Nat. Ecol. Evol.">
        <title>A masculinizing supergene underlies an exaggerated male reproductive morph in a spider.</title>
        <authorList>
            <person name="Hendrickx F."/>
            <person name="De Corte Z."/>
            <person name="Sonet G."/>
            <person name="Van Belleghem S.M."/>
            <person name="Kostlbacher S."/>
            <person name="Vangestel C."/>
        </authorList>
    </citation>
    <scope>NUCLEOTIDE SEQUENCE [LARGE SCALE GENOMIC DNA]</scope>
    <source>
        <strain evidence="5">W744_W776</strain>
    </source>
</reference>
<dbReference type="InterPro" id="IPR000228">
    <property type="entry name" value="RNA3'_term_phos_cyc"/>
</dbReference>
<evidence type="ECO:0000259" key="4">
    <source>
        <dbReference type="Pfam" id="PF05189"/>
    </source>
</evidence>
<dbReference type="GO" id="GO:0004521">
    <property type="term" value="F:RNA endonuclease activity"/>
    <property type="evidence" value="ECO:0007669"/>
    <property type="project" value="TreeGrafter"/>
</dbReference>
<dbReference type="SUPFAM" id="SSF55205">
    <property type="entry name" value="EPT/RTPC-like"/>
    <property type="match status" value="1"/>
</dbReference>
<dbReference type="Gene3D" id="3.65.10.20">
    <property type="entry name" value="RNA 3'-terminal phosphate cyclase domain"/>
    <property type="match status" value="2"/>
</dbReference>
<protein>
    <recommendedName>
        <fullName evidence="7">RNA 3'-terminal phosphate cyclase-like protein</fullName>
    </recommendedName>
</protein>
<gene>
    <name evidence="5" type="ORF">JTE90_029290</name>
</gene>
<proteinExistence type="predicted"/>
<dbReference type="InterPro" id="IPR023797">
    <property type="entry name" value="RNA3'_phos_cyclase_dom"/>
</dbReference>
<dbReference type="Pfam" id="PF05189">
    <property type="entry name" value="RTC_insert"/>
    <property type="match status" value="1"/>
</dbReference>
<keyword evidence="2" id="KW-0812">Transmembrane</keyword>
<dbReference type="EMBL" id="JAFNEN010000702">
    <property type="protein sequence ID" value="KAG8178336.1"/>
    <property type="molecule type" value="Genomic_DNA"/>
</dbReference>
<dbReference type="AlphaFoldDB" id="A0AAV6U3P3"/>
<dbReference type="InterPro" id="IPR013791">
    <property type="entry name" value="RNA3'-term_phos_cycl_insert"/>
</dbReference>
<keyword evidence="2" id="KW-0472">Membrane</keyword>
<feature type="region of interest" description="Disordered" evidence="1">
    <location>
        <begin position="150"/>
        <end position="181"/>
    </location>
</feature>
<evidence type="ECO:0000313" key="5">
    <source>
        <dbReference type="EMBL" id="KAG8178336.1"/>
    </source>
</evidence>
<name>A0AAV6U3P3_9ARAC</name>
<sequence>MTETQSDQNLTILLNNSLCQCLLFVCFLILILGTVLKYAPGLLLGGKLQHDCGTERAIGYFLEPLLCFAPFCKKPLHITLKGITNDSVDPSVDAIKYSSLPVLKRFIINDENLEVKIISRGLPPNGGGGSFIHLPRYKYNSSIKIPRPRSLYSRKNSERESKGKNSEKEKKEEKEKKSPGFGLTLVAESTTGVFYSAEAISKPSGSKGDLFVPEDVAQQACFNLFEEINRGGCVDSNSRSIACLLMALGPADVSKIKTGPLSPYTIQLLRHREDFLQLRIKLDTEKDEKLLLGTNKVYLSCFGVGFVNLSRKVS</sequence>
<accession>A0AAV6U3P3</accession>
<evidence type="ECO:0000256" key="1">
    <source>
        <dbReference type="SAM" id="MobiDB-lite"/>
    </source>
</evidence>
<organism evidence="5 6">
    <name type="scientific">Oedothorax gibbosus</name>
    <dbReference type="NCBI Taxonomy" id="931172"/>
    <lineage>
        <taxon>Eukaryota</taxon>
        <taxon>Metazoa</taxon>
        <taxon>Ecdysozoa</taxon>
        <taxon>Arthropoda</taxon>
        <taxon>Chelicerata</taxon>
        <taxon>Arachnida</taxon>
        <taxon>Araneae</taxon>
        <taxon>Araneomorphae</taxon>
        <taxon>Entelegynae</taxon>
        <taxon>Araneoidea</taxon>
        <taxon>Linyphiidae</taxon>
        <taxon>Erigoninae</taxon>
        <taxon>Oedothorax</taxon>
    </lineage>
</organism>
<dbReference type="Proteomes" id="UP000827092">
    <property type="component" value="Unassembled WGS sequence"/>
</dbReference>
<evidence type="ECO:0000313" key="6">
    <source>
        <dbReference type="Proteomes" id="UP000827092"/>
    </source>
</evidence>
<dbReference type="InterPro" id="IPR037136">
    <property type="entry name" value="RNA3'_phos_cyclase_dom_sf"/>
</dbReference>
<keyword evidence="6" id="KW-1185">Reference proteome</keyword>
<feature type="compositionally biased region" description="Basic and acidic residues" evidence="1">
    <location>
        <begin position="155"/>
        <end position="178"/>
    </location>
</feature>
<feature type="transmembrane region" description="Helical" evidence="2">
    <location>
        <begin position="12"/>
        <end position="36"/>
    </location>
</feature>
<feature type="domain" description="RNA 3'-terminal phosphate cyclase insert" evidence="4">
    <location>
        <begin position="166"/>
        <end position="228"/>
    </location>
</feature>
<evidence type="ECO:0008006" key="7">
    <source>
        <dbReference type="Google" id="ProtNLM"/>
    </source>
</evidence>
<evidence type="ECO:0000259" key="3">
    <source>
        <dbReference type="Pfam" id="PF01137"/>
    </source>
</evidence>
<dbReference type="GO" id="GO:0000479">
    <property type="term" value="P:endonucleolytic cleavage of tricistronic rRNA transcript (SSU-rRNA, 5.8S rRNA, LSU-rRNA)"/>
    <property type="evidence" value="ECO:0007669"/>
    <property type="project" value="TreeGrafter"/>
</dbReference>
<dbReference type="PANTHER" id="PTHR11096:SF1">
    <property type="entry name" value="RNA 3'-TERMINAL PHOSPHATE CYCLASE-LIKE PROTEIN"/>
    <property type="match status" value="1"/>
</dbReference>
<dbReference type="InterPro" id="IPR013792">
    <property type="entry name" value="RNA3'P_cycl/enolpyr_Trfase_a/b"/>
</dbReference>
<feature type="domain" description="RNA 3'-terminal phosphate cyclase" evidence="3">
    <location>
        <begin position="33"/>
        <end position="281"/>
    </location>
</feature>